<feature type="transmembrane region" description="Helical" evidence="7">
    <location>
        <begin position="43"/>
        <end position="63"/>
    </location>
</feature>
<evidence type="ECO:0000256" key="5">
    <source>
        <dbReference type="ARBA" id="ARBA00022989"/>
    </source>
</evidence>
<gene>
    <name evidence="9" type="ORF">SLEP1_g28167</name>
</gene>
<comment type="subcellular location">
    <subcellularLocation>
        <location evidence="1">Membrane</location>
    </subcellularLocation>
</comment>
<dbReference type="EMBL" id="BPVZ01000048">
    <property type="protein sequence ID" value="GKV17698.1"/>
    <property type="molecule type" value="Genomic_DNA"/>
</dbReference>
<dbReference type="GO" id="GO:0006865">
    <property type="term" value="P:amino acid transport"/>
    <property type="evidence" value="ECO:0007669"/>
    <property type="project" value="UniProtKB-KW"/>
</dbReference>
<comment type="caution">
    <text evidence="9">The sequence shown here is derived from an EMBL/GenBank/DDBJ whole genome shotgun (WGS) entry which is preliminary data.</text>
</comment>
<evidence type="ECO:0000313" key="10">
    <source>
        <dbReference type="Proteomes" id="UP001054252"/>
    </source>
</evidence>
<protein>
    <recommendedName>
        <fullName evidence="8">Amino acid transporter transmembrane domain-containing protein</fullName>
    </recommendedName>
</protein>
<feature type="transmembrane region" description="Helical" evidence="7">
    <location>
        <begin position="6"/>
        <end position="22"/>
    </location>
</feature>
<dbReference type="InterPro" id="IPR013057">
    <property type="entry name" value="AA_transpt_TM"/>
</dbReference>
<accession>A0AAV5JYV0</accession>
<keyword evidence="2" id="KW-0813">Transport</keyword>
<dbReference type="AlphaFoldDB" id="A0AAV5JYV0"/>
<keyword evidence="6 7" id="KW-0472">Membrane</keyword>
<feature type="transmembrane region" description="Helical" evidence="7">
    <location>
        <begin position="69"/>
        <end position="90"/>
    </location>
</feature>
<evidence type="ECO:0000256" key="3">
    <source>
        <dbReference type="ARBA" id="ARBA00022692"/>
    </source>
</evidence>
<keyword evidence="5 7" id="KW-1133">Transmembrane helix</keyword>
<keyword evidence="3 7" id="KW-0812">Transmembrane</keyword>
<proteinExistence type="predicted"/>
<dbReference type="Proteomes" id="UP001054252">
    <property type="component" value="Unassembled WGS sequence"/>
</dbReference>
<dbReference type="Pfam" id="PF01490">
    <property type="entry name" value="Aa_trans"/>
    <property type="match status" value="1"/>
</dbReference>
<evidence type="ECO:0000256" key="1">
    <source>
        <dbReference type="ARBA" id="ARBA00004370"/>
    </source>
</evidence>
<sequence length="136" mass="15623">MANMFVVVHVIGGYQIYAMPVFDMIETLLVKKLHFKPSRILRFVARNIYVAFTMFIGITFPFFGGLLGFFGGFVLAPTSYFLPCIMWLAVKKPKRFGLSWWTNWICIVLGVLLMVVSPIGGLRQIIIEAKHYQFYS</sequence>
<keyword evidence="10" id="KW-1185">Reference proteome</keyword>
<organism evidence="9 10">
    <name type="scientific">Rubroshorea leprosula</name>
    <dbReference type="NCBI Taxonomy" id="152421"/>
    <lineage>
        <taxon>Eukaryota</taxon>
        <taxon>Viridiplantae</taxon>
        <taxon>Streptophyta</taxon>
        <taxon>Embryophyta</taxon>
        <taxon>Tracheophyta</taxon>
        <taxon>Spermatophyta</taxon>
        <taxon>Magnoliopsida</taxon>
        <taxon>eudicotyledons</taxon>
        <taxon>Gunneridae</taxon>
        <taxon>Pentapetalae</taxon>
        <taxon>rosids</taxon>
        <taxon>malvids</taxon>
        <taxon>Malvales</taxon>
        <taxon>Dipterocarpaceae</taxon>
        <taxon>Rubroshorea</taxon>
    </lineage>
</organism>
<evidence type="ECO:0000256" key="4">
    <source>
        <dbReference type="ARBA" id="ARBA00022970"/>
    </source>
</evidence>
<reference evidence="9 10" key="1">
    <citation type="journal article" date="2021" name="Commun. Biol.">
        <title>The genome of Shorea leprosula (Dipterocarpaceae) highlights the ecological relevance of drought in aseasonal tropical rainforests.</title>
        <authorList>
            <person name="Ng K.K.S."/>
            <person name="Kobayashi M.J."/>
            <person name="Fawcett J.A."/>
            <person name="Hatakeyama M."/>
            <person name="Paape T."/>
            <person name="Ng C.H."/>
            <person name="Ang C.C."/>
            <person name="Tnah L.H."/>
            <person name="Lee C.T."/>
            <person name="Nishiyama T."/>
            <person name="Sese J."/>
            <person name="O'Brien M.J."/>
            <person name="Copetti D."/>
            <person name="Mohd Noor M.I."/>
            <person name="Ong R.C."/>
            <person name="Putra M."/>
            <person name="Sireger I.Z."/>
            <person name="Indrioko S."/>
            <person name="Kosugi Y."/>
            <person name="Izuno A."/>
            <person name="Isagi Y."/>
            <person name="Lee S.L."/>
            <person name="Shimizu K.K."/>
        </authorList>
    </citation>
    <scope>NUCLEOTIDE SEQUENCE [LARGE SCALE GENOMIC DNA]</scope>
    <source>
        <strain evidence="9">214</strain>
    </source>
</reference>
<dbReference type="PANTHER" id="PTHR48017">
    <property type="entry name" value="OS05G0424000 PROTEIN-RELATED"/>
    <property type="match status" value="1"/>
</dbReference>
<evidence type="ECO:0000256" key="7">
    <source>
        <dbReference type="SAM" id="Phobius"/>
    </source>
</evidence>
<evidence type="ECO:0000259" key="8">
    <source>
        <dbReference type="Pfam" id="PF01490"/>
    </source>
</evidence>
<evidence type="ECO:0000313" key="9">
    <source>
        <dbReference type="EMBL" id="GKV17698.1"/>
    </source>
</evidence>
<name>A0AAV5JYV0_9ROSI</name>
<evidence type="ECO:0000256" key="2">
    <source>
        <dbReference type="ARBA" id="ARBA00022448"/>
    </source>
</evidence>
<dbReference type="GO" id="GO:0016020">
    <property type="term" value="C:membrane"/>
    <property type="evidence" value="ECO:0007669"/>
    <property type="project" value="UniProtKB-SubCell"/>
</dbReference>
<feature type="transmembrane region" description="Helical" evidence="7">
    <location>
        <begin position="102"/>
        <end position="126"/>
    </location>
</feature>
<keyword evidence="4" id="KW-0029">Amino-acid transport</keyword>
<feature type="domain" description="Amino acid transporter transmembrane" evidence="8">
    <location>
        <begin position="2"/>
        <end position="120"/>
    </location>
</feature>
<evidence type="ECO:0000256" key="6">
    <source>
        <dbReference type="ARBA" id="ARBA00023136"/>
    </source>
</evidence>